<dbReference type="Proteomes" id="UP000584867">
    <property type="component" value="Unassembled WGS sequence"/>
</dbReference>
<evidence type="ECO:0000313" key="1">
    <source>
        <dbReference type="EMBL" id="MBB5066070.1"/>
    </source>
</evidence>
<reference evidence="1 2" key="1">
    <citation type="submission" date="2020-08" db="EMBL/GenBank/DDBJ databases">
        <title>Genomic Encyclopedia of Type Strains, Phase IV (KMG-V): Genome sequencing to study the core and pangenomes of soil and plant-associated prokaryotes.</title>
        <authorList>
            <person name="Whitman W."/>
        </authorList>
    </citation>
    <scope>NUCLEOTIDE SEQUENCE [LARGE SCALE GENOMIC DNA]</scope>
    <source>
        <strain evidence="1 2">X5P3</strain>
    </source>
</reference>
<dbReference type="AlphaFoldDB" id="A0A7W7ZU03"/>
<evidence type="ECO:0000313" key="2">
    <source>
        <dbReference type="Proteomes" id="UP000584867"/>
    </source>
</evidence>
<accession>A0A7W7ZU03</accession>
<proteinExistence type="predicted"/>
<dbReference type="InterPro" id="IPR029063">
    <property type="entry name" value="SAM-dependent_MTases_sf"/>
</dbReference>
<name>A0A7W7ZU03_9BACT</name>
<dbReference type="RefSeq" id="WP_184259311.1">
    <property type="nucleotide sequence ID" value="NZ_JACHIO010000023.1"/>
</dbReference>
<comment type="caution">
    <text evidence="1">The sequence shown here is derived from an EMBL/GenBank/DDBJ whole genome shotgun (WGS) entry which is preliminary data.</text>
</comment>
<gene>
    <name evidence="1" type="ORF">HDF15_004442</name>
</gene>
<dbReference type="SUPFAM" id="SSF53335">
    <property type="entry name" value="S-adenosyl-L-methionine-dependent methyltransferases"/>
    <property type="match status" value="1"/>
</dbReference>
<organism evidence="1 2">
    <name type="scientific">Granulicella mallensis</name>
    <dbReference type="NCBI Taxonomy" id="940614"/>
    <lineage>
        <taxon>Bacteria</taxon>
        <taxon>Pseudomonadati</taxon>
        <taxon>Acidobacteriota</taxon>
        <taxon>Terriglobia</taxon>
        <taxon>Terriglobales</taxon>
        <taxon>Acidobacteriaceae</taxon>
        <taxon>Granulicella</taxon>
    </lineage>
</organism>
<dbReference type="EMBL" id="JACHIO010000023">
    <property type="protein sequence ID" value="MBB5066070.1"/>
    <property type="molecule type" value="Genomic_DNA"/>
</dbReference>
<evidence type="ECO:0008006" key="3">
    <source>
        <dbReference type="Google" id="ProtNLM"/>
    </source>
</evidence>
<protein>
    <recommendedName>
        <fullName evidence="3">Methyltransferase FkbM family</fullName>
    </recommendedName>
</protein>
<sequence>MRALAEQVLPRWVFERIRAIRSRQWQVSFLRHSGLLTQVKKHIACKGLKVLDGPFAGMTYPPDSALIRWCVPKLVGSYEKELHPFLFQAGMKGYDCVIDIGSAEGYYACGLARMLNIPVHAYDPEPKEKAFTISMAKLNNVAHLVKAGNLFTPSDMKEFSLQRVLVVCDCEGFEETLFTPTTLELTRRWDLLIELHGSAEQVLPALQWPHKTQVIPIQNRKGEEDEYRPGRQSFLVCEAMDS</sequence>